<evidence type="ECO:0000313" key="3">
    <source>
        <dbReference type="Proteomes" id="UP000265520"/>
    </source>
</evidence>
<comment type="caution">
    <text evidence="2">The sequence shown here is derived from an EMBL/GenBank/DDBJ whole genome shotgun (WGS) entry which is preliminary data.</text>
</comment>
<dbReference type="EMBL" id="LXQA011250056">
    <property type="protein sequence ID" value="MCI90633.1"/>
    <property type="molecule type" value="Genomic_DNA"/>
</dbReference>
<evidence type="ECO:0000256" key="1">
    <source>
        <dbReference type="SAM" id="MobiDB-lite"/>
    </source>
</evidence>
<organism evidence="2 3">
    <name type="scientific">Trifolium medium</name>
    <dbReference type="NCBI Taxonomy" id="97028"/>
    <lineage>
        <taxon>Eukaryota</taxon>
        <taxon>Viridiplantae</taxon>
        <taxon>Streptophyta</taxon>
        <taxon>Embryophyta</taxon>
        <taxon>Tracheophyta</taxon>
        <taxon>Spermatophyta</taxon>
        <taxon>Magnoliopsida</taxon>
        <taxon>eudicotyledons</taxon>
        <taxon>Gunneridae</taxon>
        <taxon>Pentapetalae</taxon>
        <taxon>rosids</taxon>
        <taxon>fabids</taxon>
        <taxon>Fabales</taxon>
        <taxon>Fabaceae</taxon>
        <taxon>Papilionoideae</taxon>
        <taxon>50 kb inversion clade</taxon>
        <taxon>NPAAA clade</taxon>
        <taxon>Hologalegina</taxon>
        <taxon>IRL clade</taxon>
        <taxon>Trifolieae</taxon>
        <taxon>Trifolium</taxon>
    </lineage>
</organism>
<feature type="compositionally biased region" description="Polar residues" evidence="1">
    <location>
        <begin position="59"/>
        <end position="68"/>
    </location>
</feature>
<feature type="non-terminal residue" evidence="2">
    <location>
        <position position="1"/>
    </location>
</feature>
<reference evidence="2 3" key="1">
    <citation type="journal article" date="2018" name="Front. Plant Sci.">
        <title>Red Clover (Trifolium pratense) and Zigzag Clover (T. medium) - A Picture of Genomic Similarities and Differences.</title>
        <authorList>
            <person name="Dluhosova J."/>
            <person name="Istvanek J."/>
            <person name="Nedelnik J."/>
            <person name="Repkova J."/>
        </authorList>
    </citation>
    <scope>NUCLEOTIDE SEQUENCE [LARGE SCALE GENOMIC DNA]</scope>
    <source>
        <strain evidence="3">cv. 10/8</strain>
        <tissue evidence="2">Leaf</tissue>
    </source>
</reference>
<feature type="compositionally biased region" description="Basic and acidic residues" evidence="1">
    <location>
        <begin position="33"/>
        <end position="48"/>
    </location>
</feature>
<dbReference type="Proteomes" id="UP000265520">
    <property type="component" value="Unassembled WGS sequence"/>
</dbReference>
<name>A0A392VT15_9FABA</name>
<accession>A0A392VT15</accession>
<keyword evidence="3" id="KW-1185">Reference proteome</keyword>
<feature type="region of interest" description="Disordered" evidence="1">
    <location>
        <begin position="14"/>
        <end position="68"/>
    </location>
</feature>
<sequence>SCSSIYNCVIGRPTLASFDAHPDDPMSNDEADFDAHPDDPMSNEEKLVLDPLPLETHANEVQKTNPSQ</sequence>
<evidence type="ECO:0000313" key="2">
    <source>
        <dbReference type="EMBL" id="MCI90633.1"/>
    </source>
</evidence>
<dbReference type="AlphaFoldDB" id="A0A392VT15"/>
<protein>
    <submittedName>
        <fullName evidence="2">Uncharacterized protein</fullName>
    </submittedName>
</protein>
<proteinExistence type="predicted"/>